<dbReference type="Proteomes" id="UP000570851">
    <property type="component" value="Unassembled WGS sequence"/>
</dbReference>
<feature type="transmembrane region" description="Helical" evidence="5">
    <location>
        <begin position="20"/>
        <end position="46"/>
    </location>
</feature>
<dbReference type="Pfam" id="PF04357">
    <property type="entry name" value="TamB"/>
    <property type="match status" value="2"/>
</dbReference>
<gene>
    <name evidence="7" type="ORF">GNE12_15555</name>
</gene>
<keyword evidence="2 5" id="KW-0812">Transmembrane</keyword>
<keyword evidence="4 5" id="KW-0472">Membrane</keyword>
<feature type="domain" description="Translocation and assembly module TamB C-terminal" evidence="6">
    <location>
        <begin position="1661"/>
        <end position="2049"/>
    </location>
</feature>
<comment type="subcellular location">
    <subcellularLocation>
        <location evidence="1">Membrane</location>
        <topology evidence="1">Single-pass membrane protein</topology>
    </subcellularLocation>
</comment>
<evidence type="ECO:0000259" key="6">
    <source>
        <dbReference type="Pfam" id="PF04357"/>
    </source>
</evidence>
<name>A0ABR6SA89_ANAVA</name>
<accession>A0ABR6SA89</accession>
<evidence type="ECO:0000313" key="8">
    <source>
        <dbReference type="Proteomes" id="UP000570851"/>
    </source>
</evidence>
<organism evidence="7 8">
    <name type="scientific">Trichormus variabilis N2B</name>
    <dbReference type="NCBI Taxonomy" id="2681315"/>
    <lineage>
        <taxon>Bacteria</taxon>
        <taxon>Bacillati</taxon>
        <taxon>Cyanobacteriota</taxon>
        <taxon>Cyanophyceae</taxon>
        <taxon>Nostocales</taxon>
        <taxon>Nostocaceae</taxon>
        <taxon>Trichormus</taxon>
    </lineage>
</organism>
<dbReference type="InterPro" id="IPR007452">
    <property type="entry name" value="TamB_C"/>
</dbReference>
<proteinExistence type="predicted"/>
<feature type="domain" description="Translocation and assembly module TamB C-terminal" evidence="6">
    <location>
        <begin position="236"/>
        <end position="410"/>
    </location>
</feature>
<dbReference type="PANTHER" id="PTHR34457">
    <property type="entry name" value="EMBRYO DEFECTIVE 2410"/>
    <property type="match status" value="1"/>
</dbReference>
<evidence type="ECO:0000256" key="4">
    <source>
        <dbReference type="ARBA" id="ARBA00023136"/>
    </source>
</evidence>
<dbReference type="RefSeq" id="WP_011317128.1">
    <property type="nucleotide sequence ID" value="NZ_JACKZP010000058.1"/>
</dbReference>
<sequence length="2049" mass="216551">MNNPPKQNQSPQTSLRSLWLLILSRGGMAVGGLLIVGLMGGVWRLWTFVQKELTPLAQESLTTTLNRPVQLGKVTNFSLTGVQFAASSIPATPTDPDKLTMDAVEVGFNPLLLVFNRQLKLNVTLVNPDVYIEQDNQGRWITTTIAPPGAAGAIKTDLDHINFRNGKLSLLPQVRNLAVGEAKTTTPSSSLYPPIPCPEGKACTLPPLEFSQLNGTAQILENNQLIKFSAKGISDSGGSVEMEGEVRPKTTAANIQVRGQELLAADVSRLVKLPVGLEAGKVNGDLRVELLPGQTPLLYGSADLQKVTVQIPRAPQVLTNTQANAYFQGTEVKLENVVANYGSIPLVAAGTIDTKAGYKLAGRVNSVSVANAQNTLKLKFPVPVAGQLQADLQVVGAANQPILSGTVRTINTARIDKVNFQSISSKFEFSPNNNLVSLADVQGKTTTGGAITGGGRILVGENAQLNLNFTARNVAGDAIAKLYNANTPFQIGTVSATAQVTGTPTNVRTLVNFAAPQAAYPATGEVIIGANRNINFRNVAVKVAGGTVRGYGNFANERWQAVAQANGVNLAPFVNQNQLENVSLAGAQFNGRLILAGTATPFQIASIRTEGAGVQIGGGTVAVSNIQLQDQAFAAKLVANNVRLARILKNAPPALANPLAGTFQVAGNRENFSLKTLQATGDARLSVGRGTVTAGNIQLANGVYQAQVQASNVPVQRLATLPPQFQGNLTGKFAVTGSAESFSPQSIQASGQARLNVGNGTITSSNIQLANGIYQAQVQANNVPVQRLAAVPPKFQGNLTGQFNVAGSVAPFNPQSIQASGQGRLNVGNGTITASNIQLANGRYQAQVQANNVPVQRLAAVPPQLQGNLNGQLNLAGSVAPFTPQSIQASGQAQLNVGNGTITASNIRVTNGNYQAQVQANNVPVQRLAAVPPQLQGNLNGQFNVAGSAASLSPQSIQASGQAQLQVAGGGTINAANIQLAKGRYQTVVAATGVQLNRFNQQLRGQFAGQLQLAGNLGSTRLADVSAAGQVQLTQGLPGVERPLNAAIAWNGERLTIQQATAPGLNINGDILANATKPGIPEITALNLNVQAQDFDLQQLPVTLPNQVAVTGRADFNGKVTGKLPLPNVNGQLSLKDLVVQNIAFEPLLTGRIQSGQGLNLNLAGNSDRLALSLDSNNRPQSFLVQWQQALASGQIKGNDWAVKVANFPLTLFNLSPPPSLRLGAGRVAGTVTGDVQFNQRTFATNVNLAIANPEVGRIKGDRFTTQFRYSDGTATLTSSQFIKGNSRYALAGNFGLTPKGPRIQGKLNVTQGNIQDVLTVAQIFDLQDFQRNGDEPNYGTASDLKTYAQGLPDQSLFDQIKRFYEIDAIIAKQEEERNASPIPNLADLQGTFNGEVAVDTATANGLAVQFNLNGQNFVWGKEAEPNRFYRADNIIAEGSFADGVLQLRPVRIESENSLLAFTGNIGGNEQSGQLRVNNFPLQLLNNFVNLPVGVTGNLSGTAALAGSIANPQARGEWQITEGTLNQKPVESATASFSYANGRLNFGSTVAITGPQPVNISGSIPYQLPFASVAPDNNQISLDVKVENEGLALLNLLSNQVAFEKGQGQIDLKVSGTREQPIVEGIATIQDATFAAQALPGKVRGVTGRVRFNFDQILVESLEGRFSRGQVQASGAIPVFDNSSVTIENPLTVNLEQLRLNLKGLYQGGASGNIQVTGSALNPRIGGKVDLYSGQILLAESSDPNQPANNVSAISLTKFNKQDTPITSSANTSFNNLELELGKDVEIARPPLLSFAATGNLKVNGSLADPIPVGTIRLRKGGVNLFTTQFNLTRGYEHTATFRANQPRDPDLDIQLLAKVLEVVQNSDLNRINSVGLGALETVRVEANIKGPASRLNETLELRSSPSRSETELVALLGGGFVDTQGRGDSTLGLINIAGSAVFGNFQSAFNQIGTAFGLSELRIFPTVISDNPEASNSNSSRVGSSIELAAEAGVDISNKFSISSIKILTANDPFQWGLNYRINDEFRIRASTNLEDDSRAVVEFQTRF</sequence>
<reference evidence="7 8" key="1">
    <citation type="submission" date="2019-11" db="EMBL/GenBank/DDBJ databases">
        <title>Comparison of genomes from free-living endosymbiotic cyanobacteria isolated from Azolla.</title>
        <authorList>
            <person name="Thiel T."/>
            <person name="Pratte B."/>
        </authorList>
    </citation>
    <scope>NUCLEOTIDE SEQUENCE [LARGE SCALE GENOMIC DNA]</scope>
    <source>
        <strain evidence="7 8">N2B</strain>
    </source>
</reference>
<dbReference type="PANTHER" id="PTHR34457:SF3">
    <property type="entry name" value="PROTEIN TIC236, CHLOROPLASTIC"/>
    <property type="match status" value="1"/>
</dbReference>
<protein>
    <submittedName>
        <fullName evidence="7">Translocation/assembly module TamB domain-containing protein</fullName>
    </submittedName>
</protein>
<keyword evidence="3 5" id="KW-1133">Transmembrane helix</keyword>
<evidence type="ECO:0000256" key="3">
    <source>
        <dbReference type="ARBA" id="ARBA00022989"/>
    </source>
</evidence>
<comment type="caution">
    <text evidence="7">The sequence shown here is derived from an EMBL/GenBank/DDBJ whole genome shotgun (WGS) entry which is preliminary data.</text>
</comment>
<evidence type="ECO:0000256" key="1">
    <source>
        <dbReference type="ARBA" id="ARBA00004167"/>
    </source>
</evidence>
<evidence type="ECO:0000256" key="2">
    <source>
        <dbReference type="ARBA" id="ARBA00022692"/>
    </source>
</evidence>
<dbReference type="InterPro" id="IPR053022">
    <property type="entry name" value="Chloroplast_translocon_comp"/>
</dbReference>
<evidence type="ECO:0000256" key="5">
    <source>
        <dbReference type="SAM" id="Phobius"/>
    </source>
</evidence>
<keyword evidence="8" id="KW-1185">Reference proteome</keyword>
<dbReference type="GeneID" id="58722886"/>
<evidence type="ECO:0000313" key="7">
    <source>
        <dbReference type="EMBL" id="MBC1303327.1"/>
    </source>
</evidence>
<dbReference type="EMBL" id="JACKZP010000058">
    <property type="protein sequence ID" value="MBC1303327.1"/>
    <property type="molecule type" value="Genomic_DNA"/>
</dbReference>